<name>A0ABR0KCN2_9EURO</name>
<sequence length="350" mass="40182">MATQRSRVRGVMDRETILLRGDLKNSHLLVIRKPSIIISSMYNATVESLLYKWRSTKQSLSQRIKGTELYKRAKPWYDSASFYLERDVESTHINVKTLQGPTIGFDCEGVDLGRYGTTCYIQIRDYTKGQTYLVDLLMLGRSAWETSGEDSATTLRTIFESPNMVKIIFDVRGDSDALYKDYKIKLAGVLDVQYLAMLGRPYYYPYRIGFLRTMNDAACLSPEELQEWQGLKNYRFDGGYSVFKKRPLPKDLKLYAINDVLGVNKLAAELTRSLTQCGLDLAFEWTQKEIEWTWQGRYYHLEARVPEGFQDCWKENINQSTNFRLGLSAGNVLEGGEAQMLGEEDEEVSG</sequence>
<dbReference type="SUPFAM" id="SSF53098">
    <property type="entry name" value="Ribonuclease H-like"/>
    <property type="match status" value="1"/>
</dbReference>
<dbReference type="InterPro" id="IPR036397">
    <property type="entry name" value="RNaseH_sf"/>
</dbReference>
<feature type="domain" description="3'-5' exonuclease" evidence="1">
    <location>
        <begin position="82"/>
        <end position="275"/>
    </location>
</feature>
<dbReference type="SMART" id="SM00474">
    <property type="entry name" value="35EXOc"/>
    <property type="match status" value="1"/>
</dbReference>
<dbReference type="Pfam" id="PF01612">
    <property type="entry name" value="DNA_pol_A_exo1"/>
    <property type="match status" value="1"/>
</dbReference>
<dbReference type="EMBL" id="JAVRRG010000047">
    <property type="protein sequence ID" value="KAK5093122.1"/>
    <property type="molecule type" value="Genomic_DNA"/>
</dbReference>
<accession>A0ABR0KCN2</accession>
<dbReference type="InterPro" id="IPR002562">
    <property type="entry name" value="3'-5'_exonuclease_dom"/>
</dbReference>
<dbReference type="Proteomes" id="UP001345013">
    <property type="component" value="Unassembled WGS sequence"/>
</dbReference>
<evidence type="ECO:0000313" key="2">
    <source>
        <dbReference type="EMBL" id="KAK5093122.1"/>
    </source>
</evidence>
<protein>
    <recommendedName>
        <fullName evidence="1">3'-5' exonuclease domain-containing protein</fullName>
    </recommendedName>
</protein>
<organism evidence="2 3">
    <name type="scientific">Lithohypha guttulata</name>
    <dbReference type="NCBI Taxonomy" id="1690604"/>
    <lineage>
        <taxon>Eukaryota</taxon>
        <taxon>Fungi</taxon>
        <taxon>Dikarya</taxon>
        <taxon>Ascomycota</taxon>
        <taxon>Pezizomycotina</taxon>
        <taxon>Eurotiomycetes</taxon>
        <taxon>Chaetothyriomycetidae</taxon>
        <taxon>Chaetothyriales</taxon>
        <taxon>Trichomeriaceae</taxon>
        <taxon>Lithohypha</taxon>
    </lineage>
</organism>
<gene>
    <name evidence="2" type="ORF">LTR24_004525</name>
</gene>
<proteinExistence type="predicted"/>
<dbReference type="PANTHER" id="PTHR43040">
    <property type="entry name" value="RIBONUCLEASE D"/>
    <property type="match status" value="1"/>
</dbReference>
<evidence type="ECO:0000259" key="1">
    <source>
        <dbReference type="SMART" id="SM00474"/>
    </source>
</evidence>
<dbReference type="InterPro" id="IPR012337">
    <property type="entry name" value="RNaseH-like_sf"/>
</dbReference>
<reference evidence="2 3" key="1">
    <citation type="submission" date="2023-08" db="EMBL/GenBank/DDBJ databases">
        <title>Black Yeasts Isolated from many extreme environments.</title>
        <authorList>
            <person name="Coleine C."/>
            <person name="Stajich J.E."/>
            <person name="Selbmann L."/>
        </authorList>
    </citation>
    <scope>NUCLEOTIDE SEQUENCE [LARGE SCALE GENOMIC DNA]</scope>
    <source>
        <strain evidence="2 3">CCFEE 5885</strain>
    </source>
</reference>
<dbReference type="Gene3D" id="3.30.420.10">
    <property type="entry name" value="Ribonuclease H-like superfamily/Ribonuclease H"/>
    <property type="match status" value="1"/>
</dbReference>
<comment type="caution">
    <text evidence="2">The sequence shown here is derived from an EMBL/GenBank/DDBJ whole genome shotgun (WGS) entry which is preliminary data.</text>
</comment>
<evidence type="ECO:0000313" key="3">
    <source>
        <dbReference type="Proteomes" id="UP001345013"/>
    </source>
</evidence>
<keyword evidence="3" id="KW-1185">Reference proteome</keyword>
<dbReference type="PANTHER" id="PTHR43040:SF1">
    <property type="entry name" value="RIBONUCLEASE D"/>
    <property type="match status" value="1"/>
</dbReference>